<proteinExistence type="predicted"/>
<feature type="compositionally biased region" description="Low complexity" evidence="1">
    <location>
        <begin position="7"/>
        <end position="24"/>
    </location>
</feature>
<dbReference type="EMBL" id="LT629736">
    <property type="protein sequence ID" value="SDS56483.1"/>
    <property type="molecule type" value="Genomic_DNA"/>
</dbReference>
<keyword evidence="3" id="KW-1185">Reference proteome</keyword>
<accession>A0A1H1T8L9</accession>
<name>A0A1H1T8L9_9GAMM</name>
<evidence type="ECO:0000313" key="3">
    <source>
        <dbReference type="Proteomes" id="UP000243207"/>
    </source>
</evidence>
<dbReference type="OrthoDB" id="6986897at2"/>
<reference evidence="3" key="1">
    <citation type="submission" date="2016-10" db="EMBL/GenBank/DDBJ databases">
        <authorList>
            <person name="Varghese N."/>
            <person name="Submissions S."/>
        </authorList>
    </citation>
    <scope>NUCLEOTIDE SEQUENCE [LARGE SCALE GENOMIC DNA]</scope>
    <source>
        <strain evidence="3">NRRL B-51270</strain>
    </source>
</reference>
<dbReference type="AlphaFoldDB" id="A0A1H1T8L9"/>
<protein>
    <submittedName>
        <fullName evidence="2">Uncharacterized protein</fullName>
    </submittedName>
</protein>
<feature type="region of interest" description="Disordered" evidence="1">
    <location>
        <begin position="1"/>
        <end position="24"/>
    </location>
</feature>
<evidence type="ECO:0000313" key="2">
    <source>
        <dbReference type="EMBL" id="SDS56483.1"/>
    </source>
</evidence>
<dbReference type="STRING" id="487184.SAMN05216421_1755"/>
<dbReference type="RefSeq" id="WP_093393328.1">
    <property type="nucleotide sequence ID" value="NZ_LT629736.1"/>
</dbReference>
<gene>
    <name evidence="2" type="ORF">SAMN05216421_1755</name>
</gene>
<organism evidence="2 3">
    <name type="scientific">Halopseudomonas xinjiangensis</name>
    <dbReference type="NCBI Taxonomy" id="487184"/>
    <lineage>
        <taxon>Bacteria</taxon>
        <taxon>Pseudomonadati</taxon>
        <taxon>Pseudomonadota</taxon>
        <taxon>Gammaproteobacteria</taxon>
        <taxon>Pseudomonadales</taxon>
        <taxon>Pseudomonadaceae</taxon>
        <taxon>Halopseudomonas</taxon>
    </lineage>
</organism>
<sequence>MHTDSIPALADQDHAAPAAAQEPAVRMDMKTLFTSEALERKKAASQWHNRNSTAHHEKRIGMAPKGTRRSMGKR</sequence>
<feature type="region of interest" description="Disordered" evidence="1">
    <location>
        <begin position="40"/>
        <end position="74"/>
    </location>
</feature>
<evidence type="ECO:0000256" key="1">
    <source>
        <dbReference type="SAM" id="MobiDB-lite"/>
    </source>
</evidence>
<dbReference type="Proteomes" id="UP000243207">
    <property type="component" value="Chromosome I"/>
</dbReference>